<feature type="transmembrane region" description="Helical" evidence="10">
    <location>
        <begin position="88"/>
        <end position="109"/>
    </location>
</feature>
<comment type="similarity">
    <text evidence="3 11">Belongs to the binding-protein-dependent transport system permease family. CysTW subfamily.</text>
</comment>
<accession>A0A4R6Z9B2</accession>
<dbReference type="Gene3D" id="1.10.3720.10">
    <property type="entry name" value="MetI-like"/>
    <property type="match status" value="1"/>
</dbReference>
<keyword evidence="4 10" id="KW-0813">Transport</keyword>
<dbReference type="NCBIfam" id="TIGR02141">
    <property type="entry name" value="modB_ABC"/>
    <property type="match status" value="1"/>
</dbReference>
<evidence type="ECO:0000256" key="7">
    <source>
        <dbReference type="ARBA" id="ARBA00022692"/>
    </source>
</evidence>
<name>A0A4R6Z9B2_9GAMM</name>
<dbReference type="RefSeq" id="WP_133816620.1">
    <property type="nucleotide sequence ID" value="NZ_SNZH01000001.1"/>
</dbReference>
<evidence type="ECO:0000256" key="6">
    <source>
        <dbReference type="ARBA" id="ARBA00022505"/>
    </source>
</evidence>
<keyword evidence="9 10" id="KW-0472">Membrane</keyword>
<evidence type="ECO:0000256" key="5">
    <source>
        <dbReference type="ARBA" id="ARBA00022475"/>
    </source>
</evidence>
<feature type="transmembrane region" description="Helical" evidence="10">
    <location>
        <begin position="12"/>
        <end position="36"/>
    </location>
</feature>
<keyword evidence="5" id="KW-1003">Cell membrane</keyword>
<dbReference type="CDD" id="cd06261">
    <property type="entry name" value="TM_PBP2"/>
    <property type="match status" value="1"/>
</dbReference>
<evidence type="ECO:0000256" key="8">
    <source>
        <dbReference type="ARBA" id="ARBA00022989"/>
    </source>
</evidence>
<evidence type="ECO:0000259" key="12">
    <source>
        <dbReference type="PROSITE" id="PS50928"/>
    </source>
</evidence>
<evidence type="ECO:0000256" key="10">
    <source>
        <dbReference type="RuleBase" id="RU363032"/>
    </source>
</evidence>
<dbReference type="AlphaFoldDB" id="A0A4R6Z9B2"/>
<feature type="transmembrane region" description="Helical" evidence="10">
    <location>
        <begin position="196"/>
        <end position="217"/>
    </location>
</feature>
<dbReference type="InterPro" id="IPR035906">
    <property type="entry name" value="MetI-like_sf"/>
</dbReference>
<feature type="transmembrane region" description="Helical" evidence="10">
    <location>
        <begin position="147"/>
        <end position="169"/>
    </location>
</feature>
<sequence length="229" mass="24012">MLSAAEIDALGISLKVALLSIVVALPFALGLGLALSRLRFPGKSVIEALLTLPLVLPPVVTGYALLVLLGRNGAVGHYLDMIGIRFAFHWSGAVVAAVVMSFPLLVISIRAGFDGVDRRLEAAAESLGAGPWRRFVTVTLPLSRRHLIAGCVLAFARAFGEFGATISFVGSIPGETRTLSIAIWELLNQPGGEGSLLRLVWVALAVGIAASFVAALLGRRAQQEAAAHD</sequence>
<dbReference type="GO" id="GO:0005886">
    <property type="term" value="C:plasma membrane"/>
    <property type="evidence" value="ECO:0007669"/>
    <property type="project" value="UniProtKB-SubCell"/>
</dbReference>
<evidence type="ECO:0000313" key="13">
    <source>
        <dbReference type="EMBL" id="TDR48497.1"/>
    </source>
</evidence>
<dbReference type="Proteomes" id="UP000295293">
    <property type="component" value="Unassembled WGS sequence"/>
</dbReference>
<dbReference type="SUPFAM" id="SSF161098">
    <property type="entry name" value="MetI-like"/>
    <property type="match status" value="1"/>
</dbReference>
<evidence type="ECO:0000256" key="9">
    <source>
        <dbReference type="ARBA" id="ARBA00023136"/>
    </source>
</evidence>
<evidence type="ECO:0000256" key="4">
    <source>
        <dbReference type="ARBA" id="ARBA00022448"/>
    </source>
</evidence>
<dbReference type="EMBL" id="SNZH01000001">
    <property type="protein sequence ID" value="TDR48497.1"/>
    <property type="molecule type" value="Genomic_DNA"/>
</dbReference>
<keyword evidence="6 11" id="KW-0500">Molybdenum</keyword>
<evidence type="ECO:0000256" key="2">
    <source>
        <dbReference type="ARBA" id="ARBA00004651"/>
    </source>
</evidence>
<reference evidence="13 14" key="1">
    <citation type="submission" date="2019-03" db="EMBL/GenBank/DDBJ databases">
        <title>Genomic Encyclopedia of Type Strains, Phase IV (KMG-IV): sequencing the most valuable type-strain genomes for metagenomic binning, comparative biology and taxonomic classification.</title>
        <authorList>
            <person name="Goeker M."/>
        </authorList>
    </citation>
    <scope>NUCLEOTIDE SEQUENCE [LARGE SCALE GENOMIC DNA]</scope>
    <source>
        <strain evidence="13 14">DSM 21667</strain>
    </source>
</reference>
<evidence type="ECO:0000256" key="3">
    <source>
        <dbReference type="ARBA" id="ARBA00007069"/>
    </source>
</evidence>
<dbReference type="NCBIfam" id="NF006939">
    <property type="entry name" value="PRK09421.1"/>
    <property type="match status" value="1"/>
</dbReference>
<feature type="transmembrane region" description="Helical" evidence="10">
    <location>
        <begin position="48"/>
        <end position="68"/>
    </location>
</feature>
<dbReference type="Pfam" id="PF00528">
    <property type="entry name" value="BPD_transp_1"/>
    <property type="match status" value="1"/>
</dbReference>
<dbReference type="OrthoDB" id="9790211at2"/>
<keyword evidence="11" id="KW-0997">Cell inner membrane</keyword>
<dbReference type="PROSITE" id="PS50928">
    <property type="entry name" value="ABC_TM1"/>
    <property type="match status" value="1"/>
</dbReference>
<keyword evidence="14" id="KW-1185">Reference proteome</keyword>
<dbReference type="InterPro" id="IPR000515">
    <property type="entry name" value="MetI-like"/>
</dbReference>
<feature type="domain" description="ABC transmembrane type-1" evidence="12">
    <location>
        <begin position="10"/>
        <end position="218"/>
    </location>
</feature>
<comment type="function">
    <text evidence="1 11">Part of the binding-protein-dependent transport system for molybdenum; probably responsible for the translocation of the substrate across the membrane.</text>
</comment>
<dbReference type="PANTHER" id="PTHR30183">
    <property type="entry name" value="MOLYBDENUM TRANSPORT SYSTEM PERMEASE PROTEIN MODB"/>
    <property type="match status" value="1"/>
</dbReference>
<organism evidence="13 14">
    <name type="scientific">Tahibacter aquaticus</name>
    <dbReference type="NCBI Taxonomy" id="520092"/>
    <lineage>
        <taxon>Bacteria</taxon>
        <taxon>Pseudomonadati</taxon>
        <taxon>Pseudomonadota</taxon>
        <taxon>Gammaproteobacteria</taxon>
        <taxon>Lysobacterales</taxon>
        <taxon>Rhodanobacteraceae</taxon>
        <taxon>Tahibacter</taxon>
    </lineage>
</organism>
<keyword evidence="8 10" id="KW-1133">Transmembrane helix</keyword>
<evidence type="ECO:0000256" key="1">
    <source>
        <dbReference type="ARBA" id="ARBA00002949"/>
    </source>
</evidence>
<dbReference type="PANTHER" id="PTHR30183:SF3">
    <property type="entry name" value="MOLYBDENUM TRANSPORT SYSTEM PERMEASE PROTEIN MODB"/>
    <property type="match status" value="1"/>
</dbReference>
<comment type="caution">
    <text evidence="13">The sequence shown here is derived from an EMBL/GenBank/DDBJ whole genome shotgun (WGS) entry which is preliminary data.</text>
</comment>
<dbReference type="InterPro" id="IPR011867">
    <property type="entry name" value="ModB_ABC"/>
</dbReference>
<evidence type="ECO:0000313" key="14">
    <source>
        <dbReference type="Proteomes" id="UP000295293"/>
    </source>
</evidence>
<protein>
    <recommendedName>
        <fullName evidence="11">Molybdenum transport system permease</fullName>
    </recommendedName>
</protein>
<proteinExistence type="inferred from homology"/>
<gene>
    <name evidence="13" type="ORF">DFR29_101117</name>
</gene>
<keyword evidence="7 10" id="KW-0812">Transmembrane</keyword>
<dbReference type="GO" id="GO:0015098">
    <property type="term" value="F:molybdate ion transmembrane transporter activity"/>
    <property type="evidence" value="ECO:0007669"/>
    <property type="project" value="UniProtKB-UniRule"/>
</dbReference>
<evidence type="ECO:0000256" key="11">
    <source>
        <dbReference type="RuleBase" id="RU365097"/>
    </source>
</evidence>
<comment type="subcellular location">
    <subcellularLocation>
        <location evidence="11">Cell inner membrane</location>
        <topology evidence="11">Multi-pass membrane protein</topology>
    </subcellularLocation>
    <subcellularLocation>
        <location evidence="2 10">Cell membrane</location>
        <topology evidence="2 10">Multi-pass membrane protein</topology>
    </subcellularLocation>
</comment>